<dbReference type="Gene3D" id="6.10.250.730">
    <property type="match status" value="1"/>
</dbReference>
<organism evidence="1 2">
    <name type="scientific">Mesorhizobium tianshanense</name>
    <dbReference type="NCBI Taxonomy" id="39844"/>
    <lineage>
        <taxon>Bacteria</taxon>
        <taxon>Pseudomonadati</taxon>
        <taxon>Pseudomonadota</taxon>
        <taxon>Alphaproteobacteria</taxon>
        <taxon>Hyphomicrobiales</taxon>
        <taxon>Phyllobacteriaceae</taxon>
        <taxon>Mesorhizobium</taxon>
    </lineage>
</organism>
<evidence type="ECO:0000313" key="2">
    <source>
        <dbReference type="Proteomes" id="UP000317122"/>
    </source>
</evidence>
<proteinExistence type="predicted"/>
<name>A0A562PBY3_9HYPH</name>
<dbReference type="EMBL" id="VLKT01000004">
    <property type="protein sequence ID" value="TWI41947.1"/>
    <property type="molecule type" value="Genomic_DNA"/>
</dbReference>
<dbReference type="AlphaFoldDB" id="A0A562PBY3"/>
<comment type="caution">
    <text evidence="1">The sequence shown here is derived from an EMBL/GenBank/DDBJ whole genome shotgun (WGS) entry which is preliminary data.</text>
</comment>
<keyword evidence="2" id="KW-1185">Reference proteome</keyword>
<dbReference type="Proteomes" id="UP000317122">
    <property type="component" value="Unassembled WGS sequence"/>
</dbReference>
<dbReference type="RefSeq" id="WP_240546991.1">
    <property type="nucleotide sequence ID" value="NZ_BSPF01000003.1"/>
</dbReference>
<sequence>MAGGPTVLNSGGNGGGTLMGIHWFHPPVYIGTDRPWLTYVCSNVEGAAAELMKWTKRGPKWMEAVEACMGLIKGERTPDDVRRAFEAAAEEEGLLRSSKNGPALAEAARQHLRGDHSRIRHRSLLSFSDV</sequence>
<gene>
    <name evidence="1" type="ORF">IQ26_00871</name>
</gene>
<evidence type="ECO:0000313" key="1">
    <source>
        <dbReference type="EMBL" id="TWI41947.1"/>
    </source>
</evidence>
<reference evidence="1 2" key="1">
    <citation type="journal article" date="2015" name="Stand. Genomic Sci.">
        <title>Genomic Encyclopedia of Bacterial and Archaeal Type Strains, Phase III: the genomes of soil and plant-associated and newly described type strains.</title>
        <authorList>
            <person name="Whitman W.B."/>
            <person name="Woyke T."/>
            <person name="Klenk H.P."/>
            <person name="Zhou Y."/>
            <person name="Lilburn T.G."/>
            <person name="Beck B.J."/>
            <person name="De Vos P."/>
            <person name="Vandamme P."/>
            <person name="Eisen J.A."/>
            <person name="Garrity G."/>
            <person name="Hugenholtz P."/>
            <person name="Kyrpides N.C."/>
        </authorList>
    </citation>
    <scope>NUCLEOTIDE SEQUENCE [LARGE SCALE GENOMIC DNA]</scope>
    <source>
        <strain evidence="1 2">CGMCC 1.2546</strain>
    </source>
</reference>
<dbReference type="InterPro" id="IPR010385">
    <property type="entry name" value="DUF982"/>
</dbReference>
<dbReference type="Pfam" id="PF06169">
    <property type="entry name" value="DUF982"/>
    <property type="match status" value="1"/>
</dbReference>
<accession>A0A562PBY3</accession>
<protein>
    <submittedName>
        <fullName evidence="1">Uncharacterized protein DUF982</fullName>
    </submittedName>
</protein>